<gene>
    <name evidence="1" type="ORF">A2822_04385</name>
</gene>
<evidence type="ECO:0000313" key="2">
    <source>
        <dbReference type="Proteomes" id="UP000178774"/>
    </source>
</evidence>
<accession>A0A1G2HSI4</accession>
<organism evidence="1 2">
    <name type="scientific">Candidatus Staskawiczbacteria bacterium RIFCSPHIGHO2_01_FULL_41_41</name>
    <dbReference type="NCBI Taxonomy" id="1802203"/>
    <lineage>
        <taxon>Bacteria</taxon>
        <taxon>Candidatus Staskawicziibacteriota</taxon>
    </lineage>
</organism>
<reference evidence="1 2" key="1">
    <citation type="journal article" date="2016" name="Nat. Commun.">
        <title>Thousands of microbial genomes shed light on interconnected biogeochemical processes in an aquifer system.</title>
        <authorList>
            <person name="Anantharaman K."/>
            <person name="Brown C.T."/>
            <person name="Hug L.A."/>
            <person name="Sharon I."/>
            <person name="Castelle C.J."/>
            <person name="Probst A.J."/>
            <person name="Thomas B.C."/>
            <person name="Singh A."/>
            <person name="Wilkins M.J."/>
            <person name="Karaoz U."/>
            <person name="Brodie E.L."/>
            <person name="Williams K.H."/>
            <person name="Hubbard S.S."/>
            <person name="Banfield J.F."/>
        </authorList>
    </citation>
    <scope>NUCLEOTIDE SEQUENCE [LARGE SCALE GENOMIC DNA]</scope>
</reference>
<comment type="caution">
    <text evidence="1">The sequence shown here is derived from an EMBL/GenBank/DDBJ whole genome shotgun (WGS) entry which is preliminary data.</text>
</comment>
<dbReference type="AlphaFoldDB" id="A0A1G2HSI4"/>
<dbReference type="EMBL" id="MHOP01000021">
    <property type="protein sequence ID" value="OGZ65504.1"/>
    <property type="molecule type" value="Genomic_DNA"/>
</dbReference>
<name>A0A1G2HSI4_9BACT</name>
<evidence type="ECO:0000313" key="1">
    <source>
        <dbReference type="EMBL" id="OGZ65504.1"/>
    </source>
</evidence>
<sequence length="724" mass="72991">MINIKPKNIFAVVAVVLVVFMLLPGAANISADTSGPNSPSTTADDSGVGIAPWADHANITASDNSPASAIIPAVDTITHYLKATNFGFSIPAGAIIDGIVVEWERRDADLGGANTKDNAVRIVKGGTIGSTDKASVSTWPASDAYATYGGSSDLWGETWTVDDINSSTFGAALSARNVTTTSSASPYVDHVRVTVYYTPGITIGGTVYTDEGTTNIGANKTVAVSVNGAAAAGTDDTDASGVYSITGITVVAGDVLTLYVDDETEKGVTVTVGTGSDMTNIHIFQNYLITRCDNSCSLSNANINTANNNGDTDIDAIYTGTTTITTAEGKSLYIPASHTFAPANPVSVGGSWTDVGTFSPGTSTVTFSATATGKTITTTGSSFNNLTFDGVGGGWAFQDNSTITATLTVTNGSLDANGTDITVANVSSSNANTRTIALGTGTWTLNGTDTVWTTATTTGLTLTESTSTIAITDTSSTSKTFAGGGKTYYNISITASGSGAVIFTGANTFNNFTINNPKTITFPASTTTTISGTFSCSGSSGNVITINSSSDGVAATLSKASGIVACNYLSLQDSAATGGATWRAGSNSTDVSGNTGWTFGTVAPPAPSGFNPATGSTIKTATPNITFTLDEDGDCKASTTNASYSAMSGTDCIGDGSSAGACSMASLGSNGSKTIYFACQDVDGNQDAADTTHSVTYTLSTSDSAAATMTLKGAGVFKGSGAVK</sequence>
<protein>
    <submittedName>
        <fullName evidence="1">Uncharacterized protein</fullName>
    </submittedName>
</protein>
<proteinExistence type="predicted"/>
<dbReference type="Proteomes" id="UP000178774">
    <property type="component" value="Unassembled WGS sequence"/>
</dbReference>